<gene>
    <name evidence="1" type="ORF">Godav_001639</name>
</gene>
<organism evidence="1 2">
    <name type="scientific">Gossypium davidsonii</name>
    <name type="common">Davidson's cotton</name>
    <name type="synonym">Gossypium klotzschianum subsp. davidsonii</name>
    <dbReference type="NCBI Taxonomy" id="34287"/>
    <lineage>
        <taxon>Eukaryota</taxon>
        <taxon>Viridiplantae</taxon>
        <taxon>Streptophyta</taxon>
        <taxon>Embryophyta</taxon>
        <taxon>Tracheophyta</taxon>
        <taxon>Spermatophyta</taxon>
        <taxon>Magnoliopsida</taxon>
        <taxon>eudicotyledons</taxon>
        <taxon>Gunneridae</taxon>
        <taxon>Pentapetalae</taxon>
        <taxon>rosids</taxon>
        <taxon>malvids</taxon>
        <taxon>Malvales</taxon>
        <taxon>Malvaceae</taxon>
        <taxon>Malvoideae</taxon>
        <taxon>Gossypium</taxon>
    </lineage>
</organism>
<protein>
    <submittedName>
        <fullName evidence="1">Uncharacterized protein</fullName>
    </submittedName>
</protein>
<keyword evidence="2" id="KW-1185">Reference proteome</keyword>
<accession>A0A7J8T3S2</accession>
<evidence type="ECO:0000313" key="1">
    <source>
        <dbReference type="EMBL" id="MBA0632979.1"/>
    </source>
</evidence>
<dbReference type="Proteomes" id="UP000593561">
    <property type="component" value="Unassembled WGS sequence"/>
</dbReference>
<sequence>MPDSNKNQALNNIKKRFASEVSDNHVKKALANKWRDHKSTLRKEYFKKNLSLKEKLQNVLTRMLRYQWEDAVKFWNSKKGETLRTSKLL</sequence>
<name>A0A7J8T3S2_GOSDV</name>
<dbReference type="EMBL" id="JABFAC010000013">
    <property type="protein sequence ID" value="MBA0632979.1"/>
    <property type="molecule type" value="Genomic_DNA"/>
</dbReference>
<comment type="caution">
    <text evidence="1">The sequence shown here is derived from an EMBL/GenBank/DDBJ whole genome shotgun (WGS) entry which is preliminary data.</text>
</comment>
<evidence type="ECO:0000313" key="2">
    <source>
        <dbReference type="Proteomes" id="UP000593561"/>
    </source>
</evidence>
<reference evidence="1 2" key="1">
    <citation type="journal article" date="2019" name="Genome Biol. Evol.">
        <title>Insights into the evolution of the New World diploid cottons (Gossypium, subgenus Houzingenia) based on genome sequencing.</title>
        <authorList>
            <person name="Grover C.E."/>
            <person name="Arick M.A. 2nd"/>
            <person name="Thrash A."/>
            <person name="Conover J.L."/>
            <person name="Sanders W.S."/>
            <person name="Peterson D.G."/>
            <person name="Frelichowski J.E."/>
            <person name="Scheffler J.A."/>
            <person name="Scheffler B.E."/>
            <person name="Wendel J.F."/>
        </authorList>
    </citation>
    <scope>NUCLEOTIDE SEQUENCE [LARGE SCALE GENOMIC DNA]</scope>
    <source>
        <strain evidence="1">27</strain>
        <tissue evidence="1">Leaf</tissue>
    </source>
</reference>
<dbReference type="AlphaFoldDB" id="A0A7J8T3S2"/>
<proteinExistence type="predicted"/>